<dbReference type="InterPro" id="IPR042100">
    <property type="entry name" value="Bug_dom1"/>
</dbReference>
<sequence length="340" mass="36213">MMQKTLPSPRSSQQNLVRSLFLSLGLTVGLTMSLSSAHVSAQSYPNRTVKMIVPLTVGSGADIAGRIVAKNLSETWKQSVIIENRPGAGGLIGTGAVVSSEADGYTLLVQSASYAANPAIYKKLPYDPLKSLIDVDILGQTPYVLITSADGPYQSIRDLVIASKSKPGEITFASAGVGSSTHLAAEYFNQMMGIKLIHVPYKGSPEAIADTMAGRTAFYMAPLDTAIGQLKGGKVRALGVTSKARNPAVPEIPSIAELGYPTFEIGLWFGVWAPAGTPPAIVKKINQDINLAMQNPEVKAAYESKGIKATPMSPPEFSKFVREEMAKYQKIAKDANIEPQ</sequence>
<evidence type="ECO:0000256" key="1">
    <source>
        <dbReference type="ARBA" id="ARBA00006987"/>
    </source>
</evidence>
<protein>
    <submittedName>
        <fullName evidence="2">LacI family transcriptional regulator</fullName>
    </submittedName>
</protein>
<comment type="similarity">
    <text evidence="1">Belongs to the UPF0065 (bug) family.</text>
</comment>
<dbReference type="InterPro" id="IPR005064">
    <property type="entry name" value="BUG"/>
</dbReference>
<dbReference type="PANTHER" id="PTHR42928">
    <property type="entry name" value="TRICARBOXYLATE-BINDING PROTEIN"/>
    <property type="match status" value="1"/>
</dbReference>
<dbReference type="CDD" id="cd13578">
    <property type="entry name" value="PBP2_Bug27"/>
    <property type="match status" value="1"/>
</dbReference>
<dbReference type="Gene3D" id="3.40.190.10">
    <property type="entry name" value="Periplasmic binding protein-like II"/>
    <property type="match status" value="1"/>
</dbReference>
<gene>
    <name evidence="2" type="ORF">DN92_03935</name>
</gene>
<accession>A0A6M9PIR8</accession>
<reference evidence="2 3" key="1">
    <citation type="submission" date="2018-04" db="EMBL/GenBank/DDBJ databases">
        <title>Polynucleobacter sp. UK-Long2-W17 genome.</title>
        <authorList>
            <person name="Hahn M.W."/>
        </authorList>
    </citation>
    <scope>NUCLEOTIDE SEQUENCE [LARGE SCALE GENOMIC DNA]</scope>
    <source>
        <strain evidence="2 3">UK-Long2-W17</strain>
    </source>
</reference>
<evidence type="ECO:0000313" key="3">
    <source>
        <dbReference type="Proteomes" id="UP000501090"/>
    </source>
</evidence>
<evidence type="ECO:0000313" key="2">
    <source>
        <dbReference type="EMBL" id="QKM60261.1"/>
    </source>
</evidence>
<dbReference type="EMBL" id="CP028940">
    <property type="protein sequence ID" value="QKM60261.1"/>
    <property type="molecule type" value="Genomic_DNA"/>
</dbReference>
<organism evidence="2 3">
    <name type="scientific">Polynucleobacter arcticus</name>
    <dbReference type="NCBI Taxonomy" id="1743165"/>
    <lineage>
        <taxon>Bacteria</taxon>
        <taxon>Pseudomonadati</taxon>
        <taxon>Pseudomonadota</taxon>
        <taxon>Betaproteobacteria</taxon>
        <taxon>Burkholderiales</taxon>
        <taxon>Burkholderiaceae</taxon>
        <taxon>Polynucleobacter</taxon>
    </lineage>
</organism>
<keyword evidence="3" id="KW-1185">Reference proteome</keyword>
<dbReference type="SUPFAM" id="SSF53850">
    <property type="entry name" value="Periplasmic binding protein-like II"/>
    <property type="match status" value="1"/>
</dbReference>
<dbReference type="PIRSF" id="PIRSF017082">
    <property type="entry name" value="YflP"/>
    <property type="match status" value="1"/>
</dbReference>
<dbReference type="RefSeq" id="WP_415836373.1">
    <property type="nucleotide sequence ID" value="NZ_CBCSCC010000003.1"/>
</dbReference>
<dbReference type="Gene3D" id="3.40.190.150">
    <property type="entry name" value="Bordetella uptake gene, domain 1"/>
    <property type="match status" value="1"/>
</dbReference>
<dbReference type="PANTHER" id="PTHR42928:SF5">
    <property type="entry name" value="BLR1237 PROTEIN"/>
    <property type="match status" value="1"/>
</dbReference>
<dbReference type="KEGG" id="pard:DN92_03935"/>
<name>A0A6M9PIR8_9BURK</name>
<dbReference type="Pfam" id="PF03401">
    <property type="entry name" value="TctC"/>
    <property type="match status" value="1"/>
</dbReference>
<proteinExistence type="inferred from homology"/>
<dbReference type="Proteomes" id="UP000501090">
    <property type="component" value="Chromosome"/>
</dbReference>
<dbReference type="AlphaFoldDB" id="A0A6M9PIR8"/>